<feature type="transmembrane region" description="Helical" evidence="2">
    <location>
        <begin position="79"/>
        <end position="96"/>
    </location>
</feature>
<comment type="caution">
    <text evidence="3">The sequence shown here is derived from an EMBL/GenBank/DDBJ whole genome shotgun (WGS) entry which is preliminary data.</text>
</comment>
<feature type="region of interest" description="Disordered" evidence="1">
    <location>
        <begin position="41"/>
        <end position="65"/>
    </location>
</feature>
<dbReference type="Proteomes" id="UP000192596">
    <property type="component" value="Unassembled WGS sequence"/>
</dbReference>
<dbReference type="AlphaFoldDB" id="A0A1V8SE52"/>
<evidence type="ECO:0000256" key="2">
    <source>
        <dbReference type="SAM" id="Phobius"/>
    </source>
</evidence>
<keyword evidence="2" id="KW-0812">Transmembrane</keyword>
<feature type="region of interest" description="Disordered" evidence="1">
    <location>
        <begin position="332"/>
        <end position="357"/>
    </location>
</feature>
<evidence type="ECO:0000313" key="4">
    <source>
        <dbReference type="Proteomes" id="UP000192596"/>
    </source>
</evidence>
<evidence type="ECO:0000313" key="3">
    <source>
        <dbReference type="EMBL" id="OQN97111.1"/>
    </source>
</evidence>
<dbReference type="SUPFAM" id="SSF48452">
    <property type="entry name" value="TPR-like"/>
    <property type="match status" value="1"/>
</dbReference>
<dbReference type="EMBL" id="NAJO01000057">
    <property type="protein sequence ID" value="OQN97111.1"/>
    <property type="molecule type" value="Genomic_DNA"/>
</dbReference>
<dbReference type="PANTHER" id="PTHR28142:SF1">
    <property type="entry name" value="MITOCHONDRIAL INNER MEMBRANE I-AAA PROTEASE SUPERCOMPLEX SUBUNIT MGR3-RELATED"/>
    <property type="match status" value="1"/>
</dbReference>
<reference evidence="4" key="1">
    <citation type="submission" date="2017-03" db="EMBL/GenBank/DDBJ databases">
        <title>Genomes of endolithic fungi from Antarctica.</title>
        <authorList>
            <person name="Coleine C."/>
            <person name="Masonjones S."/>
            <person name="Stajich J.E."/>
        </authorList>
    </citation>
    <scope>NUCLEOTIDE SEQUENCE [LARGE SCALE GENOMIC DNA]</scope>
    <source>
        <strain evidence="4">CCFEE 5527</strain>
    </source>
</reference>
<gene>
    <name evidence="3" type="ORF">B0A48_17207</name>
</gene>
<keyword evidence="4" id="KW-1185">Reference proteome</keyword>
<dbReference type="Gene3D" id="1.25.40.10">
    <property type="entry name" value="Tetratricopeptide repeat domain"/>
    <property type="match status" value="1"/>
</dbReference>
<dbReference type="PANTHER" id="PTHR28142">
    <property type="entry name" value="MITOCHONDRIAL INNER MEMBRANE I-AAA PROTEASE SUPERCOMPLEX SUBUNIT MGR3-RELATED"/>
    <property type="match status" value="1"/>
</dbReference>
<dbReference type="CDD" id="cd24145">
    <property type="entry name" value="Mgr3-like"/>
    <property type="match status" value="1"/>
</dbReference>
<dbReference type="InterPro" id="IPR011990">
    <property type="entry name" value="TPR-like_helical_dom_sf"/>
</dbReference>
<dbReference type="OrthoDB" id="10050400at2759"/>
<dbReference type="InterPro" id="IPR040201">
    <property type="entry name" value="Mrg3-like"/>
</dbReference>
<feature type="compositionally biased region" description="Polar residues" evidence="1">
    <location>
        <begin position="332"/>
        <end position="344"/>
    </location>
</feature>
<dbReference type="GO" id="GO:0051787">
    <property type="term" value="F:misfolded protein binding"/>
    <property type="evidence" value="ECO:0007669"/>
    <property type="project" value="TreeGrafter"/>
</dbReference>
<evidence type="ECO:0000256" key="1">
    <source>
        <dbReference type="SAM" id="MobiDB-lite"/>
    </source>
</evidence>
<organism evidence="3 4">
    <name type="scientific">Cryoendolithus antarcticus</name>
    <dbReference type="NCBI Taxonomy" id="1507870"/>
    <lineage>
        <taxon>Eukaryota</taxon>
        <taxon>Fungi</taxon>
        <taxon>Dikarya</taxon>
        <taxon>Ascomycota</taxon>
        <taxon>Pezizomycotina</taxon>
        <taxon>Dothideomycetes</taxon>
        <taxon>Dothideomycetidae</taxon>
        <taxon>Cladosporiales</taxon>
        <taxon>Cladosporiaceae</taxon>
        <taxon>Cryoendolithus</taxon>
    </lineage>
</organism>
<sequence>MSTPTCLRSALPRLLRHAVPSSFLPQPNALPHNAFRAFHPPLTKRPLPSSPLRQTALRHRRPASSFTSRTRATITRNPISSLAALAAILVGLYGIFKAAETYQRYILASFHAYPEPVAKKLRRALYFTNSDLQPKEAIKYYREALQLAEELGMDPFSNEIIGIKVQVAGLMERVGNWGKAIEVLEILRRDCGAWVEGFGGKSGNEKKRTRVLGKMVQVCVKLGELYGRPEIYEREAAEERLVWAVETVLRERQRRDNLKVRDEDEGPWLSDSEIGAAMEALAHQYEEKDQHYLASPLFLQALSLLGTNSCHSVTLMTNLAASLAQQSPRAAAATQQFAQSRSIDSSSAPPSPPASRGAMIENARLWAEKALDIAAHIAPPVRDEECDMGCAVATQHLGEFAEMVGNQTEARRRYEEALGLSRAIGFEEGVEEVSARLRKIKGLT</sequence>
<dbReference type="InParanoid" id="A0A1V8SE52"/>
<protein>
    <submittedName>
        <fullName evidence="3">Uncharacterized protein</fullName>
    </submittedName>
</protein>
<dbReference type="STRING" id="1507870.A0A1V8SE52"/>
<proteinExistence type="predicted"/>
<name>A0A1V8SE52_9PEZI</name>
<dbReference type="GO" id="GO:0031942">
    <property type="term" value="C:i-AAA complex"/>
    <property type="evidence" value="ECO:0007669"/>
    <property type="project" value="TreeGrafter"/>
</dbReference>
<keyword evidence="2" id="KW-0472">Membrane</keyword>
<dbReference type="GO" id="GO:0006515">
    <property type="term" value="P:protein quality control for misfolded or incompletely synthesized proteins"/>
    <property type="evidence" value="ECO:0007669"/>
    <property type="project" value="TreeGrafter"/>
</dbReference>
<keyword evidence="2" id="KW-1133">Transmembrane helix</keyword>
<accession>A0A1V8SE52</accession>